<dbReference type="OrthoDB" id="3219396at2759"/>
<evidence type="ECO:0000313" key="1">
    <source>
        <dbReference type="EMBL" id="CAG8569402.1"/>
    </source>
</evidence>
<dbReference type="AlphaFoldDB" id="A0A9N9G0Q2"/>
<proteinExistence type="predicted"/>
<organism evidence="1 2">
    <name type="scientific">Funneliformis caledonium</name>
    <dbReference type="NCBI Taxonomy" id="1117310"/>
    <lineage>
        <taxon>Eukaryota</taxon>
        <taxon>Fungi</taxon>
        <taxon>Fungi incertae sedis</taxon>
        <taxon>Mucoromycota</taxon>
        <taxon>Glomeromycotina</taxon>
        <taxon>Glomeromycetes</taxon>
        <taxon>Glomerales</taxon>
        <taxon>Glomeraceae</taxon>
        <taxon>Funneliformis</taxon>
    </lineage>
</organism>
<accession>A0A9N9G0Q2</accession>
<protein>
    <submittedName>
        <fullName evidence="1">7433_t:CDS:1</fullName>
    </submittedName>
</protein>
<reference evidence="1" key="1">
    <citation type="submission" date="2021-06" db="EMBL/GenBank/DDBJ databases">
        <authorList>
            <person name="Kallberg Y."/>
            <person name="Tangrot J."/>
            <person name="Rosling A."/>
        </authorList>
    </citation>
    <scope>NUCLEOTIDE SEQUENCE</scope>
    <source>
        <strain evidence="1">UK204</strain>
    </source>
</reference>
<dbReference type="InterPro" id="IPR032675">
    <property type="entry name" value="LRR_dom_sf"/>
</dbReference>
<dbReference type="EMBL" id="CAJVPQ010001778">
    <property type="protein sequence ID" value="CAG8569402.1"/>
    <property type="molecule type" value="Genomic_DNA"/>
</dbReference>
<name>A0A9N9G0Q2_9GLOM</name>
<keyword evidence="2" id="KW-1185">Reference proteome</keyword>
<evidence type="ECO:0000313" key="2">
    <source>
        <dbReference type="Proteomes" id="UP000789570"/>
    </source>
</evidence>
<dbReference type="SUPFAM" id="SSF52047">
    <property type="entry name" value="RNI-like"/>
    <property type="match status" value="1"/>
</dbReference>
<gene>
    <name evidence="1" type="ORF">FCALED_LOCUS7018</name>
</gene>
<sequence>MSTPVLTEDCIFEIFDHLRNDRSTLHKSLFVNRLFCRNIVPILYKKPFRNVKDHLHYYLLINTYLTCLNEGERSFLIQNNIKIEEESTTTLFEYGMYLEGLPYSNLNINLEFWFLYQFYDMNKNQKYIQYQDYNKFYCDIHDDTRYKLIRNTLFHSFFRQFKFINPKYLKVRNNIFDTNLYDSQFFKEITSNLKNLSSLHIYIDDQMKDFVSDFLILLSENCFNLIDFKVSTTINIEHESTLPCLLSRLIKQQKNLVSFYLRINNQNNEVYNIFELLQSQKNTLTTLQLDGCHFDERSIDLLTRFERLESLNLTCCDGIDLNICKRISNDKIKLKKLKLRNNYWEPNMTATFISSIGSSLTSLVHQEVSFPLNVNEEVYKSIITTCKNLDKFEAWIDSEVVLSYLANNLPNDLRAFTLKFYGGATPVYLEYFFINFNYVTLLQEMNFDFVMSDKCLEIILKYVGRMKLDQGFWSLD</sequence>
<dbReference type="Proteomes" id="UP000789570">
    <property type="component" value="Unassembled WGS sequence"/>
</dbReference>
<comment type="caution">
    <text evidence="1">The sequence shown here is derived from an EMBL/GenBank/DDBJ whole genome shotgun (WGS) entry which is preliminary data.</text>
</comment>
<dbReference type="Gene3D" id="3.80.10.10">
    <property type="entry name" value="Ribonuclease Inhibitor"/>
    <property type="match status" value="1"/>
</dbReference>